<dbReference type="PANTHER" id="PTHR33437">
    <property type="entry name" value="OS06G0361200 PROTEIN"/>
    <property type="match status" value="1"/>
</dbReference>
<proteinExistence type="predicted"/>
<evidence type="ECO:0000256" key="2">
    <source>
        <dbReference type="SAM" id="MobiDB-lite"/>
    </source>
</evidence>
<accession>A0AAW2Q2X6</accession>
<evidence type="ECO:0000313" key="3">
    <source>
        <dbReference type="EMBL" id="KAL0362103.1"/>
    </source>
</evidence>
<evidence type="ECO:0000256" key="1">
    <source>
        <dbReference type="SAM" id="Coils"/>
    </source>
</evidence>
<feature type="region of interest" description="Disordered" evidence="2">
    <location>
        <begin position="1"/>
        <end position="28"/>
    </location>
</feature>
<organism evidence="3">
    <name type="scientific">Sesamum calycinum</name>
    <dbReference type="NCBI Taxonomy" id="2727403"/>
    <lineage>
        <taxon>Eukaryota</taxon>
        <taxon>Viridiplantae</taxon>
        <taxon>Streptophyta</taxon>
        <taxon>Embryophyta</taxon>
        <taxon>Tracheophyta</taxon>
        <taxon>Spermatophyta</taxon>
        <taxon>Magnoliopsida</taxon>
        <taxon>eudicotyledons</taxon>
        <taxon>Gunneridae</taxon>
        <taxon>Pentapetalae</taxon>
        <taxon>asterids</taxon>
        <taxon>lamiids</taxon>
        <taxon>Lamiales</taxon>
        <taxon>Pedaliaceae</taxon>
        <taxon>Sesamum</taxon>
    </lineage>
</organism>
<reference evidence="3" key="2">
    <citation type="journal article" date="2024" name="Plant">
        <title>Genomic evolution and insights into agronomic trait innovations of Sesamum species.</title>
        <authorList>
            <person name="Miao H."/>
            <person name="Wang L."/>
            <person name="Qu L."/>
            <person name="Liu H."/>
            <person name="Sun Y."/>
            <person name="Le M."/>
            <person name="Wang Q."/>
            <person name="Wei S."/>
            <person name="Zheng Y."/>
            <person name="Lin W."/>
            <person name="Duan Y."/>
            <person name="Cao H."/>
            <person name="Xiong S."/>
            <person name="Wang X."/>
            <person name="Wei L."/>
            <person name="Li C."/>
            <person name="Ma Q."/>
            <person name="Ju M."/>
            <person name="Zhao R."/>
            <person name="Li G."/>
            <person name="Mu C."/>
            <person name="Tian Q."/>
            <person name="Mei H."/>
            <person name="Zhang T."/>
            <person name="Gao T."/>
            <person name="Zhang H."/>
        </authorList>
    </citation>
    <scope>NUCLEOTIDE SEQUENCE</scope>
    <source>
        <strain evidence="3">KEN8</strain>
    </source>
</reference>
<feature type="region of interest" description="Disordered" evidence="2">
    <location>
        <begin position="134"/>
        <end position="155"/>
    </location>
</feature>
<feature type="coiled-coil region" evidence="1">
    <location>
        <begin position="30"/>
        <end position="57"/>
    </location>
</feature>
<dbReference type="EMBL" id="JACGWM010000007">
    <property type="protein sequence ID" value="KAL0362103.1"/>
    <property type="molecule type" value="Genomic_DNA"/>
</dbReference>
<name>A0AAW2Q2X6_9LAMI</name>
<feature type="compositionally biased region" description="Low complexity" evidence="2">
    <location>
        <begin position="13"/>
        <end position="27"/>
    </location>
</feature>
<comment type="caution">
    <text evidence="3">The sequence shown here is derived from an EMBL/GenBank/DDBJ whole genome shotgun (WGS) entry which is preliminary data.</text>
</comment>
<dbReference type="PANTHER" id="PTHR33437:SF2">
    <property type="entry name" value="OS06G0361200 PROTEIN"/>
    <property type="match status" value="1"/>
</dbReference>
<keyword evidence="1" id="KW-0175">Coiled coil</keyword>
<protein>
    <submittedName>
        <fullName evidence="3">Uncharacterized protein</fullName>
    </submittedName>
</protein>
<dbReference type="AlphaFoldDB" id="A0AAW2Q2X6"/>
<reference evidence="3" key="1">
    <citation type="submission" date="2020-06" db="EMBL/GenBank/DDBJ databases">
        <authorList>
            <person name="Li T."/>
            <person name="Hu X."/>
            <person name="Zhang T."/>
            <person name="Song X."/>
            <person name="Zhang H."/>
            <person name="Dai N."/>
            <person name="Sheng W."/>
            <person name="Hou X."/>
            <person name="Wei L."/>
        </authorList>
    </citation>
    <scope>NUCLEOTIDE SEQUENCE</scope>
    <source>
        <strain evidence="3">KEN8</strain>
        <tissue evidence="3">Leaf</tissue>
    </source>
</reference>
<gene>
    <name evidence="3" type="ORF">Scaly_1165500</name>
</gene>
<sequence>MDTQGKAVKSVNSKLAISKSPSSSTKSDQLASLTKAIEGLTKQVQEQDAQIARLISKVDNVDTSHIMGKQVEAHDEKQRWRNLRLNCKDKLSEASDIEMCIQDMHLGLVYILQGILSKSFEELATRAHDMELSITTSGVEGPPVQESLEPRKNKN</sequence>